<reference evidence="2" key="1">
    <citation type="journal article" date="2017" name="Plant J.">
        <title>The pomegranate (Punica granatum L.) genome and the genomics of punicalagin biosynthesis.</title>
        <authorList>
            <person name="Qin G."/>
            <person name="Xu C."/>
            <person name="Ming R."/>
            <person name="Tang H."/>
            <person name="Guyot R."/>
            <person name="Kramer E.M."/>
            <person name="Hu Y."/>
            <person name="Yi X."/>
            <person name="Qi Y."/>
            <person name="Xu X."/>
            <person name="Gao Z."/>
            <person name="Pan H."/>
            <person name="Jian J."/>
            <person name="Tian Y."/>
            <person name="Yue Z."/>
            <person name="Xu Y."/>
        </authorList>
    </citation>
    <scope>NUCLEOTIDE SEQUENCE [LARGE SCALE GENOMIC DNA]</scope>
    <source>
        <strain evidence="2">cv. Dabenzi</strain>
    </source>
</reference>
<dbReference type="Proteomes" id="UP000197138">
    <property type="component" value="Unassembled WGS sequence"/>
</dbReference>
<dbReference type="Gene3D" id="3.90.550.50">
    <property type="match status" value="1"/>
</dbReference>
<name>A0A218WL09_PUNGR</name>
<protein>
    <submittedName>
        <fullName evidence="1">Uncharacterized protein</fullName>
    </submittedName>
</protein>
<dbReference type="AlphaFoldDB" id="A0A218WL09"/>
<dbReference type="PANTHER" id="PTHR10811">
    <property type="entry name" value="FRINGE-RELATED"/>
    <property type="match status" value="1"/>
</dbReference>
<evidence type="ECO:0000313" key="2">
    <source>
        <dbReference type="Proteomes" id="UP000197138"/>
    </source>
</evidence>
<gene>
    <name evidence="1" type="ORF">CDL15_Pgr026613</name>
</gene>
<dbReference type="EMBL" id="MTKT01003950">
    <property type="protein sequence ID" value="OWM73514.1"/>
    <property type="molecule type" value="Genomic_DNA"/>
</dbReference>
<dbReference type="InterPro" id="IPR006740">
    <property type="entry name" value="DUF604"/>
</dbReference>
<sequence length="461" mass="52164">MLPEGRPLPGAVKQRVGHLLPGGLRSAAAVSGLLLLLFYVSSFNYRYSQDSSDLHRPVALNWRALWPLSCSPMASTPTNLSHIVFGIIGSLNTWKGRKAYVESWWRPNVSRGYLFLDGPPEDESLLCPFTCPALLINENITHWDIYPKIKYPIQIRMVRSIVEAFRQGDQDIRWFVMADDDSMLFVDNIVEVLSKYDHTKYFYLGASSETILSNAVFMFEMGFGGAGFAVSYPLVAAMAEKLDGCIKRYPHSRTADYLIYICILDLGVAISPQKGFHQIDLLGNIAGLLSSHPQSPLLSLHHINIVDPVFPSMNRSESINHLMKPGRVDQSRLAQQTICYQREMNWSVSVSWGYSAHIYESILPRYILRKPIETFRPWMGEAKWPMFMFNTRPGDSTNPCEVPHWFFLESIQLGNEDDIVTTYSRAAKRGLIPCSLGGNHSADHIDRIQVFSPAKTRLEVN</sequence>
<dbReference type="Pfam" id="PF04646">
    <property type="entry name" value="DUF604"/>
    <property type="match status" value="1"/>
</dbReference>
<organism evidence="1 2">
    <name type="scientific">Punica granatum</name>
    <name type="common">Pomegranate</name>
    <dbReference type="NCBI Taxonomy" id="22663"/>
    <lineage>
        <taxon>Eukaryota</taxon>
        <taxon>Viridiplantae</taxon>
        <taxon>Streptophyta</taxon>
        <taxon>Embryophyta</taxon>
        <taxon>Tracheophyta</taxon>
        <taxon>Spermatophyta</taxon>
        <taxon>Magnoliopsida</taxon>
        <taxon>eudicotyledons</taxon>
        <taxon>Gunneridae</taxon>
        <taxon>Pentapetalae</taxon>
        <taxon>rosids</taxon>
        <taxon>malvids</taxon>
        <taxon>Myrtales</taxon>
        <taxon>Lythraceae</taxon>
        <taxon>Punica</taxon>
    </lineage>
</organism>
<proteinExistence type="predicted"/>
<comment type="caution">
    <text evidence="1">The sequence shown here is derived from an EMBL/GenBank/DDBJ whole genome shotgun (WGS) entry which is preliminary data.</text>
</comment>
<evidence type="ECO:0000313" key="1">
    <source>
        <dbReference type="EMBL" id="OWM73514.1"/>
    </source>
</evidence>
<accession>A0A218WL09</accession>